<dbReference type="Proteomes" id="UP000001399">
    <property type="component" value="Chromosome"/>
</dbReference>
<evidence type="ECO:0000313" key="6">
    <source>
        <dbReference type="EMBL" id="ADP72005.1"/>
    </source>
</evidence>
<evidence type="ECO:0000256" key="5">
    <source>
        <dbReference type="RuleBase" id="RU363041"/>
    </source>
</evidence>
<dbReference type="Pfam" id="PF01925">
    <property type="entry name" value="TauE"/>
    <property type="match status" value="1"/>
</dbReference>
<feature type="transmembrane region" description="Helical" evidence="5">
    <location>
        <begin position="111"/>
        <end position="129"/>
    </location>
</feature>
<accession>E3I8M6</accession>
<dbReference type="PANTHER" id="PTHR43483">
    <property type="entry name" value="MEMBRANE TRANSPORTER PROTEIN HI_0806-RELATED"/>
    <property type="match status" value="1"/>
</dbReference>
<feature type="transmembrane region" description="Helical" evidence="5">
    <location>
        <begin position="82"/>
        <end position="105"/>
    </location>
</feature>
<dbReference type="HOGENOM" id="CLU_045498_6_0_5"/>
<organism evidence="6 7">
    <name type="scientific">Rhodomicrobium vannielii (strain ATCC 17100 / DSM 162 / LMG 4299 / NCIMB 10020 / ATH 3.1.1)</name>
    <dbReference type="NCBI Taxonomy" id="648757"/>
    <lineage>
        <taxon>Bacteria</taxon>
        <taxon>Pseudomonadati</taxon>
        <taxon>Pseudomonadota</taxon>
        <taxon>Alphaproteobacteria</taxon>
        <taxon>Hyphomicrobiales</taxon>
        <taxon>Hyphomicrobiaceae</taxon>
        <taxon>Rhodomicrobium</taxon>
    </lineage>
</organism>
<evidence type="ECO:0000313" key="7">
    <source>
        <dbReference type="Proteomes" id="UP000001399"/>
    </source>
</evidence>
<dbReference type="eggNOG" id="COG0730">
    <property type="taxonomic scope" value="Bacteria"/>
</dbReference>
<gene>
    <name evidence="6" type="ordered locus">Rvan_2796</name>
</gene>
<name>E3I8M6_RHOVT</name>
<comment type="subcellular location">
    <subcellularLocation>
        <location evidence="5">Cell membrane</location>
        <topology evidence="5">Multi-pass membrane protein</topology>
    </subcellularLocation>
    <subcellularLocation>
        <location evidence="1">Membrane</location>
        <topology evidence="1">Multi-pass membrane protein</topology>
    </subcellularLocation>
</comment>
<keyword evidence="7" id="KW-1185">Reference proteome</keyword>
<keyword evidence="3 5" id="KW-1133">Transmembrane helix</keyword>
<evidence type="ECO:0000256" key="4">
    <source>
        <dbReference type="ARBA" id="ARBA00023136"/>
    </source>
</evidence>
<sequence length="319" mass="32048">MDVTLDPSAWGLLILTGGVVGLCFGLLGQAGGLALAPALLIVLPLCGVTAEAAPRLAVTTALAILIPVTIGQAEGRLSWKAIDWDFILLLAPGAAVGAVIAAMVADNLDGRIVALFLGSGSILLALRLSRRAGGGDRDHVEPRNPSLLALTLKTVVGGAFAALTGVSAGLILARWLAKALPSAQAAATASALTLPFAFTASVGALLAPAPLTCGPACAGVLFLPALAAIGMSAVLIAPLALRLRPFLPSAPASRSLAVFAIALLCTVGLRPQSLGSLLAETRESALDLVLGSLCEPQPAPAVPIFDRKTLALAPISEAR</sequence>
<dbReference type="InterPro" id="IPR002781">
    <property type="entry name" value="TM_pro_TauE-like"/>
</dbReference>
<protein>
    <recommendedName>
        <fullName evidence="5">Probable membrane transporter protein</fullName>
    </recommendedName>
</protein>
<evidence type="ECO:0000256" key="2">
    <source>
        <dbReference type="ARBA" id="ARBA00022692"/>
    </source>
</evidence>
<dbReference type="RefSeq" id="WP_013420376.1">
    <property type="nucleotide sequence ID" value="NC_014664.1"/>
</dbReference>
<feature type="transmembrane region" description="Helical" evidence="5">
    <location>
        <begin position="185"/>
        <end position="207"/>
    </location>
</feature>
<dbReference type="STRING" id="648757.Rvan_2796"/>
<feature type="transmembrane region" description="Helical" evidence="5">
    <location>
        <begin position="252"/>
        <end position="269"/>
    </location>
</feature>
<evidence type="ECO:0000256" key="1">
    <source>
        <dbReference type="ARBA" id="ARBA00004141"/>
    </source>
</evidence>
<keyword evidence="5" id="KW-1003">Cell membrane</keyword>
<dbReference type="EMBL" id="CP002292">
    <property type="protein sequence ID" value="ADP72005.1"/>
    <property type="molecule type" value="Genomic_DNA"/>
</dbReference>
<keyword evidence="2 5" id="KW-0812">Transmembrane</keyword>
<dbReference type="PANTHER" id="PTHR43483:SF3">
    <property type="entry name" value="MEMBRANE TRANSPORTER PROTEIN HI_0806-RELATED"/>
    <property type="match status" value="1"/>
</dbReference>
<feature type="transmembrane region" description="Helical" evidence="5">
    <location>
        <begin position="150"/>
        <end position="173"/>
    </location>
</feature>
<dbReference type="KEGG" id="rva:Rvan_2796"/>
<proteinExistence type="inferred from homology"/>
<dbReference type="AlphaFoldDB" id="E3I8M6"/>
<feature type="transmembrane region" description="Helical" evidence="5">
    <location>
        <begin position="219"/>
        <end position="240"/>
    </location>
</feature>
<reference evidence="7" key="1">
    <citation type="journal article" date="2011" name="J. Bacteriol.">
        <title>Genome sequences of eight morphologically diverse alphaproteobacteria.</title>
        <authorList>
            <consortium name="US DOE Joint Genome Institute"/>
            <person name="Brown P.J."/>
            <person name="Kysela D.T."/>
            <person name="Buechlein A."/>
            <person name="Hemmerich C."/>
            <person name="Brun Y.V."/>
        </authorList>
    </citation>
    <scope>NUCLEOTIDE SEQUENCE [LARGE SCALE GENOMIC DNA]</scope>
    <source>
        <strain evidence="7">ATCC 17100 / ATH 3.1.1 / DSM 162 / LMG 4299</strain>
    </source>
</reference>
<feature type="transmembrane region" description="Helical" evidence="5">
    <location>
        <begin position="12"/>
        <end position="40"/>
    </location>
</feature>
<keyword evidence="4 5" id="KW-0472">Membrane</keyword>
<evidence type="ECO:0000256" key="3">
    <source>
        <dbReference type="ARBA" id="ARBA00022989"/>
    </source>
</evidence>
<feature type="transmembrane region" description="Helical" evidence="5">
    <location>
        <begin position="52"/>
        <end position="70"/>
    </location>
</feature>
<comment type="similarity">
    <text evidence="5">Belongs to the 4-toluene sulfonate uptake permease (TSUP) (TC 2.A.102) family.</text>
</comment>
<dbReference type="GO" id="GO:0005886">
    <property type="term" value="C:plasma membrane"/>
    <property type="evidence" value="ECO:0007669"/>
    <property type="project" value="UniProtKB-SubCell"/>
</dbReference>